<dbReference type="GO" id="GO:0005524">
    <property type="term" value="F:ATP binding"/>
    <property type="evidence" value="ECO:0007669"/>
    <property type="project" value="UniProtKB-UniRule"/>
</dbReference>
<dbReference type="GO" id="GO:0000725">
    <property type="term" value="P:recombinational repair"/>
    <property type="evidence" value="ECO:0007669"/>
    <property type="project" value="TreeGrafter"/>
</dbReference>
<accession>A0A517T8T5</accession>
<organism evidence="16 17">
    <name type="scientific">Calycomorphotria hydatis</name>
    <dbReference type="NCBI Taxonomy" id="2528027"/>
    <lineage>
        <taxon>Bacteria</taxon>
        <taxon>Pseudomonadati</taxon>
        <taxon>Planctomycetota</taxon>
        <taxon>Planctomycetia</taxon>
        <taxon>Planctomycetales</taxon>
        <taxon>Planctomycetaceae</taxon>
        <taxon>Calycomorphotria</taxon>
    </lineage>
</organism>
<evidence type="ECO:0000256" key="9">
    <source>
        <dbReference type="ARBA" id="ARBA00034808"/>
    </source>
</evidence>
<dbReference type="OrthoDB" id="9810135at2"/>
<dbReference type="Gene3D" id="1.10.486.10">
    <property type="entry name" value="PCRA, domain 4"/>
    <property type="match status" value="1"/>
</dbReference>
<dbReference type="InterPro" id="IPR027417">
    <property type="entry name" value="P-loop_NTPase"/>
</dbReference>
<dbReference type="PROSITE" id="PS51217">
    <property type="entry name" value="UVRD_HELICASE_CTER"/>
    <property type="match status" value="1"/>
</dbReference>
<evidence type="ECO:0000256" key="6">
    <source>
        <dbReference type="ARBA" id="ARBA00023125"/>
    </source>
</evidence>
<evidence type="ECO:0000256" key="7">
    <source>
        <dbReference type="ARBA" id="ARBA00023235"/>
    </source>
</evidence>
<dbReference type="GO" id="GO:0043138">
    <property type="term" value="F:3'-5' DNA helicase activity"/>
    <property type="evidence" value="ECO:0007669"/>
    <property type="project" value="UniProtKB-EC"/>
</dbReference>
<keyword evidence="5 12" id="KW-0067">ATP-binding</keyword>
<gene>
    <name evidence="16" type="primary">pcrA_2</name>
    <name evidence="16" type="ORF">V22_20350</name>
</gene>
<dbReference type="Proteomes" id="UP000319976">
    <property type="component" value="Chromosome"/>
</dbReference>
<dbReference type="AlphaFoldDB" id="A0A517T8T5"/>
<dbReference type="InterPro" id="IPR014017">
    <property type="entry name" value="DNA_helicase_UvrD-like_C"/>
</dbReference>
<evidence type="ECO:0000256" key="13">
    <source>
        <dbReference type="SAM" id="MobiDB-lite"/>
    </source>
</evidence>
<dbReference type="GO" id="GO:0003677">
    <property type="term" value="F:DNA binding"/>
    <property type="evidence" value="ECO:0007669"/>
    <property type="project" value="UniProtKB-KW"/>
</dbReference>
<keyword evidence="2 12" id="KW-0547">Nucleotide-binding</keyword>
<evidence type="ECO:0000256" key="12">
    <source>
        <dbReference type="PROSITE-ProRule" id="PRU00560"/>
    </source>
</evidence>
<dbReference type="InterPro" id="IPR014016">
    <property type="entry name" value="UvrD-like_ATP-bd"/>
</dbReference>
<feature type="compositionally biased region" description="Acidic residues" evidence="13">
    <location>
        <begin position="663"/>
        <end position="678"/>
    </location>
</feature>
<keyword evidence="3 12" id="KW-0378">Hydrolase</keyword>
<dbReference type="Pfam" id="PF21196">
    <property type="entry name" value="PcrA_UvrD_tudor"/>
    <property type="match status" value="1"/>
</dbReference>
<dbReference type="EMBL" id="CP036316">
    <property type="protein sequence ID" value="QDT64792.1"/>
    <property type="molecule type" value="Genomic_DNA"/>
</dbReference>
<dbReference type="Pfam" id="PF13361">
    <property type="entry name" value="UvrD_C"/>
    <property type="match status" value="1"/>
</dbReference>
<dbReference type="EC" id="5.6.2.4" evidence="9"/>
<sequence>MANFEDLTAPQRAAVEHVQGPLLVLAGPGSGKTRVITRRIANLIDQGIAPHEILAITFTNKAAAEMAERTAALLAGRARVWVSTFHRFCANLLRTYSTSVGLKPNFSIYDTSDQQQLMKQVTAALKIDSSHYTPSKLLHQIGRAKNAMVTANQYAEQYDERVGDHLQSIVAKVYPAYQEALLQANAVDFDDLLLHVVQLFSENEDLRATLDDHYRYVLVDEYQDTNGAQYAIVRALSKDQPNLCVTGDPDQSIYGWRGARIENILKFERDYPNANVVRLEENFRSTPAILAAADELIAHNVHRKAKTLKPTKPDGPSVKRVYVKDGRVEAQLLAERIVKAVDDDQRPYSDFAILYRVNALSREIETALRRYQIPYQVAAGTAFYDRAEVKDVLAYLKLIANPDDVIAFRRVVNNPKRSIGDTTQKRLLNWAAKNALPPVEACRVAEQVPELSKRAVTAVKKFAALIDKLSDEAEGPVAELMKHVLKESGYAAMLEGNDNEQEMQRLANVEELVTAAAEYDREAGVEGSLEGFLEQTSLSNETDSLEDDAGAVTLMTLHAAKGLEFPVIFITAVEQMLLPHERSLQSHSIKELEEERRLLFVGITRAMEELTLTHVEKRDFRGRPTMAIPSEFLSEMELEVEDHIHIAERPLRSADTGNVYDDWGVDWDDTSPEEESQEVPEVVESSPPPRQPKSISIGGITTGAALLGTDSATSETENDLPLRSGFAIGSQVRHPRYGTGTVVDLDGLARNRRVTVEFDNSATRKTFIAAKAPLQPVGLG</sequence>
<evidence type="ECO:0000256" key="1">
    <source>
        <dbReference type="ARBA" id="ARBA00009922"/>
    </source>
</evidence>
<dbReference type="CDD" id="cd17932">
    <property type="entry name" value="DEXQc_UvrD"/>
    <property type="match status" value="1"/>
</dbReference>
<dbReference type="KEGG" id="chya:V22_20350"/>
<comment type="similarity">
    <text evidence="1">Belongs to the helicase family. UvrD subfamily.</text>
</comment>
<evidence type="ECO:0000256" key="8">
    <source>
        <dbReference type="ARBA" id="ARBA00034617"/>
    </source>
</evidence>
<dbReference type="GO" id="GO:0005829">
    <property type="term" value="C:cytosol"/>
    <property type="evidence" value="ECO:0007669"/>
    <property type="project" value="TreeGrafter"/>
</dbReference>
<evidence type="ECO:0000259" key="14">
    <source>
        <dbReference type="PROSITE" id="PS51198"/>
    </source>
</evidence>
<evidence type="ECO:0000256" key="5">
    <source>
        <dbReference type="ARBA" id="ARBA00022840"/>
    </source>
</evidence>
<dbReference type="InterPro" id="IPR000212">
    <property type="entry name" value="DNA_helicase_UvrD/REP"/>
</dbReference>
<dbReference type="GO" id="GO:0016887">
    <property type="term" value="F:ATP hydrolysis activity"/>
    <property type="evidence" value="ECO:0007669"/>
    <property type="project" value="RHEA"/>
</dbReference>
<evidence type="ECO:0000259" key="15">
    <source>
        <dbReference type="PROSITE" id="PS51217"/>
    </source>
</evidence>
<reference evidence="16 17" key="1">
    <citation type="submission" date="2019-02" db="EMBL/GenBank/DDBJ databases">
        <title>Deep-cultivation of Planctomycetes and their phenomic and genomic characterization uncovers novel biology.</title>
        <authorList>
            <person name="Wiegand S."/>
            <person name="Jogler M."/>
            <person name="Boedeker C."/>
            <person name="Pinto D."/>
            <person name="Vollmers J."/>
            <person name="Rivas-Marin E."/>
            <person name="Kohn T."/>
            <person name="Peeters S.H."/>
            <person name="Heuer A."/>
            <person name="Rast P."/>
            <person name="Oberbeckmann S."/>
            <person name="Bunk B."/>
            <person name="Jeske O."/>
            <person name="Meyerdierks A."/>
            <person name="Storesund J.E."/>
            <person name="Kallscheuer N."/>
            <person name="Luecker S."/>
            <person name="Lage O.M."/>
            <person name="Pohl T."/>
            <person name="Merkel B.J."/>
            <person name="Hornburger P."/>
            <person name="Mueller R.-W."/>
            <person name="Bruemmer F."/>
            <person name="Labrenz M."/>
            <person name="Spormann A.M."/>
            <person name="Op den Camp H."/>
            <person name="Overmann J."/>
            <person name="Amann R."/>
            <person name="Jetten M.S.M."/>
            <person name="Mascher T."/>
            <person name="Medema M.H."/>
            <person name="Devos D.P."/>
            <person name="Kaster A.-K."/>
            <person name="Ovreas L."/>
            <person name="Rohde M."/>
            <person name="Galperin M.Y."/>
            <person name="Jogler C."/>
        </authorList>
    </citation>
    <scope>NUCLEOTIDE SEQUENCE [LARGE SCALE GENOMIC DNA]</scope>
    <source>
        <strain evidence="16 17">V22</strain>
    </source>
</reference>
<dbReference type="Gene3D" id="3.40.50.300">
    <property type="entry name" value="P-loop containing nucleotide triphosphate hydrolases"/>
    <property type="match status" value="2"/>
</dbReference>
<dbReference type="Gene3D" id="1.10.10.160">
    <property type="match status" value="1"/>
</dbReference>
<name>A0A517T8T5_9PLAN</name>
<feature type="binding site" evidence="12">
    <location>
        <begin position="26"/>
        <end position="33"/>
    </location>
    <ligand>
        <name>ATP</name>
        <dbReference type="ChEBI" id="CHEBI:30616"/>
    </ligand>
</feature>
<dbReference type="PANTHER" id="PTHR11070:SF2">
    <property type="entry name" value="ATP-DEPENDENT DNA HELICASE SRS2"/>
    <property type="match status" value="1"/>
</dbReference>
<evidence type="ECO:0000256" key="11">
    <source>
        <dbReference type="ARBA" id="ARBA00048988"/>
    </source>
</evidence>
<dbReference type="Pfam" id="PF00580">
    <property type="entry name" value="UvrD-helicase"/>
    <property type="match status" value="1"/>
</dbReference>
<dbReference type="InterPro" id="IPR013986">
    <property type="entry name" value="DExx_box_DNA_helicase_dom_sf"/>
</dbReference>
<evidence type="ECO:0000256" key="10">
    <source>
        <dbReference type="ARBA" id="ARBA00034923"/>
    </source>
</evidence>
<keyword evidence="4 12" id="KW-0347">Helicase</keyword>
<protein>
    <recommendedName>
        <fullName evidence="9">DNA 3'-5' helicase</fullName>
        <ecNumber evidence="9">5.6.2.4</ecNumber>
    </recommendedName>
    <alternativeName>
        <fullName evidence="10">DNA 3'-5' helicase II</fullName>
    </alternativeName>
</protein>
<evidence type="ECO:0000313" key="17">
    <source>
        <dbReference type="Proteomes" id="UP000319976"/>
    </source>
</evidence>
<dbReference type="GO" id="GO:0033202">
    <property type="term" value="C:DNA helicase complex"/>
    <property type="evidence" value="ECO:0007669"/>
    <property type="project" value="TreeGrafter"/>
</dbReference>
<feature type="region of interest" description="Disordered" evidence="13">
    <location>
        <begin position="662"/>
        <end position="697"/>
    </location>
</feature>
<dbReference type="PROSITE" id="PS51198">
    <property type="entry name" value="UVRD_HELICASE_ATP_BIND"/>
    <property type="match status" value="1"/>
</dbReference>
<feature type="domain" description="UvrD-like helicase ATP-binding" evidence="14">
    <location>
        <begin position="5"/>
        <end position="286"/>
    </location>
</feature>
<comment type="catalytic activity">
    <reaction evidence="8">
        <text>Couples ATP hydrolysis with the unwinding of duplex DNA by translocating in the 3'-5' direction.</text>
        <dbReference type="EC" id="5.6.2.4"/>
    </reaction>
</comment>
<evidence type="ECO:0000256" key="2">
    <source>
        <dbReference type="ARBA" id="ARBA00022741"/>
    </source>
</evidence>
<keyword evidence="17" id="KW-1185">Reference proteome</keyword>
<comment type="catalytic activity">
    <reaction evidence="11">
        <text>ATP + H2O = ADP + phosphate + H(+)</text>
        <dbReference type="Rhea" id="RHEA:13065"/>
        <dbReference type="ChEBI" id="CHEBI:15377"/>
        <dbReference type="ChEBI" id="CHEBI:15378"/>
        <dbReference type="ChEBI" id="CHEBI:30616"/>
        <dbReference type="ChEBI" id="CHEBI:43474"/>
        <dbReference type="ChEBI" id="CHEBI:456216"/>
        <dbReference type="EC" id="5.6.2.4"/>
    </reaction>
</comment>
<dbReference type="FunFam" id="1.10.486.10:FF:000003">
    <property type="entry name" value="ATP-dependent DNA helicase"/>
    <property type="match status" value="1"/>
</dbReference>
<keyword evidence="6" id="KW-0238">DNA-binding</keyword>
<proteinExistence type="inferred from homology"/>
<dbReference type="SUPFAM" id="SSF52540">
    <property type="entry name" value="P-loop containing nucleoside triphosphate hydrolases"/>
    <property type="match status" value="1"/>
</dbReference>
<dbReference type="CDD" id="cd18807">
    <property type="entry name" value="SF1_C_UvrD"/>
    <property type="match status" value="1"/>
</dbReference>
<feature type="domain" description="UvrD-like helicase C-terminal" evidence="15">
    <location>
        <begin position="287"/>
        <end position="562"/>
    </location>
</feature>
<keyword evidence="7" id="KW-0413">Isomerase</keyword>
<evidence type="ECO:0000256" key="4">
    <source>
        <dbReference type="ARBA" id="ARBA00022806"/>
    </source>
</evidence>
<dbReference type="PANTHER" id="PTHR11070">
    <property type="entry name" value="UVRD / RECB / PCRA DNA HELICASE FAMILY MEMBER"/>
    <property type="match status" value="1"/>
</dbReference>
<evidence type="ECO:0000313" key="16">
    <source>
        <dbReference type="EMBL" id="QDT64792.1"/>
    </source>
</evidence>
<evidence type="ECO:0000256" key="3">
    <source>
        <dbReference type="ARBA" id="ARBA00022801"/>
    </source>
</evidence>